<organism evidence="1 2">
    <name type="scientific">Melanopsichium pennsylvanicum</name>
    <dbReference type="NCBI Taxonomy" id="63383"/>
    <lineage>
        <taxon>Eukaryota</taxon>
        <taxon>Fungi</taxon>
        <taxon>Dikarya</taxon>
        <taxon>Basidiomycota</taxon>
        <taxon>Ustilaginomycotina</taxon>
        <taxon>Ustilaginomycetes</taxon>
        <taxon>Ustilaginales</taxon>
        <taxon>Ustilaginaceae</taxon>
        <taxon>Melanopsichium</taxon>
    </lineage>
</organism>
<sequence>MHFAALYGSGRGGPLQEMTVMAEKQIPFDWLAQVPGLVHTLEQRYAALASFCIGLGPVDPGDWWTLPEAGALCTWQLSTLQDKGNVQLPLAFQRHCAVPLLSMTALADPCILEMGLALYSSYSAWGHMFHTWEMQGHLYGLLRTCRTGKGV</sequence>
<dbReference type="Proteomes" id="UP001294444">
    <property type="component" value="Unassembled WGS sequence"/>
</dbReference>
<proteinExistence type="predicted"/>
<reference evidence="1" key="1">
    <citation type="submission" date="2023-10" db="EMBL/GenBank/DDBJ databases">
        <authorList>
            <person name="Guldener U."/>
        </authorList>
    </citation>
    <scope>NUCLEOTIDE SEQUENCE</scope>
    <source>
        <strain evidence="1">Mp4</strain>
    </source>
</reference>
<name>A0AAJ4XL86_9BASI</name>
<protein>
    <submittedName>
        <fullName evidence="1">Uncharacterized protein</fullName>
    </submittedName>
</protein>
<evidence type="ECO:0000313" key="2">
    <source>
        <dbReference type="Proteomes" id="UP001294444"/>
    </source>
</evidence>
<dbReference type="AlphaFoldDB" id="A0AAJ4XL86"/>
<dbReference type="EMBL" id="OAPG01000007">
    <property type="protein sequence ID" value="SNX84635.1"/>
    <property type="molecule type" value="Genomic_DNA"/>
</dbReference>
<accession>A0AAJ4XL86</accession>
<keyword evidence="2" id="KW-1185">Reference proteome</keyword>
<comment type="caution">
    <text evidence="1">The sequence shown here is derived from an EMBL/GenBank/DDBJ whole genome shotgun (WGS) entry which is preliminary data.</text>
</comment>
<evidence type="ECO:0000313" key="1">
    <source>
        <dbReference type="EMBL" id="SNX84635.1"/>
    </source>
</evidence>
<gene>
    <name evidence="1" type="ORF">MEPE_03344</name>
</gene>